<evidence type="ECO:0000313" key="6">
    <source>
        <dbReference type="EMBL" id="HJC48821.1"/>
    </source>
</evidence>
<evidence type="ECO:0000313" key="7">
    <source>
        <dbReference type="Proteomes" id="UP000823883"/>
    </source>
</evidence>
<dbReference type="CDD" id="cd05466">
    <property type="entry name" value="PBP2_LTTR_substrate"/>
    <property type="match status" value="1"/>
</dbReference>
<dbReference type="GO" id="GO:0003677">
    <property type="term" value="F:DNA binding"/>
    <property type="evidence" value="ECO:0007669"/>
    <property type="project" value="UniProtKB-KW"/>
</dbReference>
<evidence type="ECO:0000256" key="1">
    <source>
        <dbReference type="ARBA" id="ARBA00009437"/>
    </source>
</evidence>
<dbReference type="Gene3D" id="1.10.10.10">
    <property type="entry name" value="Winged helix-like DNA-binding domain superfamily/Winged helix DNA-binding domain"/>
    <property type="match status" value="1"/>
</dbReference>
<feature type="domain" description="HTH lysR-type" evidence="5">
    <location>
        <begin position="1"/>
        <end position="58"/>
    </location>
</feature>
<dbReference type="InterPro" id="IPR000847">
    <property type="entry name" value="LysR_HTH_N"/>
</dbReference>
<dbReference type="Gene3D" id="3.40.190.10">
    <property type="entry name" value="Periplasmic binding protein-like II"/>
    <property type="match status" value="2"/>
</dbReference>
<evidence type="ECO:0000256" key="4">
    <source>
        <dbReference type="ARBA" id="ARBA00023163"/>
    </source>
</evidence>
<dbReference type="Pfam" id="PF00126">
    <property type="entry name" value="HTH_1"/>
    <property type="match status" value="1"/>
</dbReference>
<dbReference type="PANTHER" id="PTHR30419">
    <property type="entry name" value="HTH-TYPE TRANSCRIPTIONAL REGULATOR YBHD"/>
    <property type="match status" value="1"/>
</dbReference>
<dbReference type="PROSITE" id="PS50931">
    <property type="entry name" value="HTH_LYSR"/>
    <property type="match status" value="1"/>
</dbReference>
<accession>A0A9D2PEZ8</accession>
<dbReference type="SUPFAM" id="SSF53850">
    <property type="entry name" value="Periplasmic binding protein-like II"/>
    <property type="match status" value="1"/>
</dbReference>
<dbReference type="AlphaFoldDB" id="A0A9D2PEZ8"/>
<dbReference type="InterPro" id="IPR036390">
    <property type="entry name" value="WH_DNA-bd_sf"/>
</dbReference>
<dbReference type="Pfam" id="PF03466">
    <property type="entry name" value="LysR_substrate"/>
    <property type="match status" value="1"/>
</dbReference>
<dbReference type="InterPro" id="IPR036388">
    <property type="entry name" value="WH-like_DNA-bd_sf"/>
</dbReference>
<comment type="similarity">
    <text evidence="1">Belongs to the LysR transcriptional regulatory family.</text>
</comment>
<proteinExistence type="inferred from homology"/>
<dbReference type="EMBL" id="DWWL01000081">
    <property type="protein sequence ID" value="HJC48821.1"/>
    <property type="molecule type" value="Genomic_DNA"/>
</dbReference>
<comment type="caution">
    <text evidence="6">The sequence shown here is derived from an EMBL/GenBank/DDBJ whole genome shotgun (WGS) entry which is preliminary data.</text>
</comment>
<dbReference type="InterPro" id="IPR050950">
    <property type="entry name" value="HTH-type_LysR_regulators"/>
</dbReference>
<keyword evidence="3" id="KW-0238">DNA-binding</keyword>
<reference evidence="6" key="1">
    <citation type="journal article" date="2021" name="PeerJ">
        <title>Extensive microbial diversity within the chicken gut microbiome revealed by metagenomics and culture.</title>
        <authorList>
            <person name="Gilroy R."/>
            <person name="Ravi A."/>
            <person name="Getino M."/>
            <person name="Pursley I."/>
            <person name="Horton D.L."/>
            <person name="Alikhan N.F."/>
            <person name="Baker D."/>
            <person name="Gharbi K."/>
            <person name="Hall N."/>
            <person name="Watson M."/>
            <person name="Adriaenssens E.M."/>
            <person name="Foster-Nyarko E."/>
            <person name="Jarju S."/>
            <person name="Secka A."/>
            <person name="Antonio M."/>
            <person name="Oren A."/>
            <person name="Chaudhuri R.R."/>
            <person name="La Ragione R."/>
            <person name="Hildebrand F."/>
            <person name="Pallen M.J."/>
        </authorList>
    </citation>
    <scope>NUCLEOTIDE SEQUENCE</scope>
    <source>
        <strain evidence="6">CHK183-5548</strain>
    </source>
</reference>
<dbReference type="GO" id="GO:0003700">
    <property type="term" value="F:DNA-binding transcription factor activity"/>
    <property type="evidence" value="ECO:0007669"/>
    <property type="project" value="InterPro"/>
</dbReference>
<dbReference type="InterPro" id="IPR005119">
    <property type="entry name" value="LysR_subst-bd"/>
</dbReference>
<sequence length="304" mass="34371">MNTRTMEYMKALEKWGNITKAAREVHISQSAFSQCLAKLEQELGTALFERREKKWMPTPAGKLYLKGAGEMLDIKNEAYRRISALAIKSSYTMSLAICSEVFILYSNQLFSALRSGFPSMHLNLFRADSKNALEQLRSGVADMAIYSSVPSKIKEDPGELLYQEELVMAVPFSGNGEPEKEAGRENIIDSNQLSASSLIIPVEDSHMGKLLYPLLRSYYVNLEDCYTADSYSGISLLFQNGYGSAFLPSRLLAREKTKSYKIYHADPPMRYDLRFMAGERLKKEKVAADMLCLIRKQIQSSEEN</sequence>
<gene>
    <name evidence="6" type="ORF">IAA04_12305</name>
</gene>
<protein>
    <submittedName>
        <fullName evidence="6">LysR family transcriptional regulator</fullName>
    </submittedName>
</protein>
<dbReference type="Proteomes" id="UP000823883">
    <property type="component" value="Unassembled WGS sequence"/>
</dbReference>
<dbReference type="GO" id="GO:0005829">
    <property type="term" value="C:cytosol"/>
    <property type="evidence" value="ECO:0007669"/>
    <property type="project" value="TreeGrafter"/>
</dbReference>
<evidence type="ECO:0000259" key="5">
    <source>
        <dbReference type="PROSITE" id="PS50931"/>
    </source>
</evidence>
<dbReference type="SUPFAM" id="SSF46785">
    <property type="entry name" value="Winged helix' DNA-binding domain"/>
    <property type="match status" value="1"/>
</dbReference>
<keyword evidence="4" id="KW-0804">Transcription</keyword>
<evidence type="ECO:0000256" key="2">
    <source>
        <dbReference type="ARBA" id="ARBA00023015"/>
    </source>
</evidence>
<organism evidence="6 7">
    <name type="scientific">Candidatus Lachnoclostridium pullistercoris</name>
    <dbReference type="NCBI Taxonomy" id="2838632"/>
    <lineage>
        <taxon>Bacteria</taxon>
        <taxon>Bacillati</taxon>
        <taxon>Bacillota</taxon>
        <taxon>Clostridia</taxon>
        <taxon>Lachnospirales</taxon>
        <taxon>Lachnospiraceae</taxon>
    </lineage>
</organism>
<dbReference type="PRINTS" id="PR00039">
    <property type="entry name" value="HTHLYSR"/>
</dbReference>
<reference evidence="6" key="2">
    <citation type="submission" date="2021-04" db="EMBL/GenBank/DDBJ databases">
        <authorList>
            <person name="Gilroy R."/>
        </authorList>
    </citation>
    <scope>NUCLEOTIDE SEQUENCE</scope>
    <source>
        <strain evidence="6">CHK183-5548</strain>
    </source>
</reference>
<keyword evidence="2" id="KW-0805">Transcription regulation</keyword>
<name>A0A9D2PEZ8_9FIRM</name>
<evidence type="ECO:0000256" key="3">
    <source>
        <dbReference type="ARBA" id="ARBA00023125"/>
    </source>
</evidence>